<dbReference type="GO" id="GO:0016614">
    <property type="term" value="F:oxidoreductase activity, acting on CH-OH group of donors"/>
    <property type="evidence" value="ECO:0007669"/>
    <property type="project" value="UniProtKB-ARBA"/>
</dbReference>
<dbReference type="PROSITE" id="PS00061">
    <property type="entry name" value="ADH_SHORT"/>
    <property type="match status" value="1"/>
</dbReference>
<dbReference type="InterPro" id="IPR036291">
    <property type="entry name" value="NAD(P)-bd_dom_sf"/>
</dbReference>
<dbReference type="RefSeq" id="WP_042383632.1">
    <property type="nucleotide sequence ID" value="NZ_AP025621.1"/>
</dbReference>
<dbReference type="Gene3D" id="3.40.50.720">
    <property type="entry name" value="NAD(P)-binding Rossmann-like Domain"/>
    <property type="match status" value="1"/>
</dbReference>
<dbReference type="PANTHER" id="PTHR48107:SF16">
    <property type="entry name" value="NADPH-DEPENDENT ALDEHYDE REDUCTASE 1, CHLOROPLASTIC"/>
    <property type="match status" value="1"/>
</dbReference>
<dbReference type="PANTHER" id="PTHR48107">
    <property type="entry name" value="NADPH-DEPENDENT ALDEHYDE REDUCTASE-LIKE PROTEIN, CHLOROPLASTIC-RELATED"/>
    <property type="match status" value="1"/>
</dbReference>
<proteinExistence type="inferred from homology"/>
<dbReference type="NCBIfam" id="NF005214">
    <property type="entry name" value="PRK06701.1"/>
    <property type="match status" value="1"/>
</dbReference>
<organism evidence="4 5">
    <name type="scientific">Parageobacillus thermoglucosidasius</name>
    <name type="common">Geobacillus thermoglucosidasius</name>
    <dbReference type="NCBI Taxonomy" id="1426"/>
    <lineage>
        <taxon>Bacteria</taxon>
        <taxon>Bacillati</taxon>
        <taxon>Bacillota</taxon>
        <taxon>Bacilli</taxon>
        <taxon>Bacillales</taxon>
        <taxon>Anoxybacillaceae</taxon>
        <taxon>Parageobacillus</taxon>
    </lineage>
</organism>
<dbReference type="Proteomes" id="UP000093052">
    <property type="component" value="Chromosome"/>
</dbReference>
<dbReference type="CDD" id="cd05355">
    <property type="entry name" value="SDR_c1"/>
    <property type="match status" value="1"/>
</dbReference>
<dbReference type="Pfam" id="PF13561">
    <property type="entry name" value="adh_short_C2"/>
    <property type="match status" value="1"/>
</dbReference>
<dbReference type="GeneID" id="56925229"/>
<dbReference type="SUPFAM" id="SSF51735">
    <property type="entry name" value="NAD(P)-binding Rossmann-fold domains"/>
    <property type="match status" value="1"/>
</dbReference>
<gene>
    <name evidence="4" type="ORF">BCV53_07100</name>
</gene>
<dbReference type="InterPro" id="IPR020904">
    <property type="entry name" value="Sc_DH/Rdtase_CS"/>
</dbReference>
<dbReference type="EMBL" id="CP016622">
    <property type="protein sequence ID" value="ANZ29859.1"/>
    <property type="molecule type" value="Genomic_DNA"/>
</dbReference>
<comment type="similarity">
    <text evidence="1">Belongs to the short-chain dehydrogenases/reductases (SDR) family.</text>
</comment>
<evidence type="ECO:0000313" key="5">
    <source>
        <dbReference type="Proteomes" id="UP000093052"/>
    </source>
</evidence>
<dbReference type="InterPro" id="IPR002347">
    <property type="entry name" value="SDR_fam"/>
</dbReference>
<evidence type="ECO:0000256" key="2">
    <source>
        <dbReference type="ARBA" id="ARBA00023002"/>
    </source>
</evidence>
<reference evidence="5" key="1">
    <citation type="journal article" date="2016" name="Genome Announc.">
        <title>Complete Genome Sequence of Geobacillus thermoglucosidasius NCIMB 11955, the Progenitor of a Bioethanol Production Strain.</title>
        <authorList>
            <person name="Sheng L."/>
            <person name="Zhang Y."/>
            <person name="Minton N.P."/>
        </authorList>
    </citation>
    <scope>NUCLEOTIDE SEQUENCE [LARGE SCALE GENOMIC DNA]</scope>
    <source>
        <strain evidence="5">NCIMB 11955</strain>
    </source>
</reference>
<dbReference type="NCBIfam" id="NF005559">
    <property type="entry name" value="PRK07231.1"/>
    <property type="match status" value="1"/>
</dbReference>
<keyword evidence="2" id="KW-0560">Oxidoreductase</keyword>
<dbReference type="PRINTS" id="PR00080">
    <property type="entry name" value="SDRFAMILY"/>
</dbReference>
<feature type="region of interest" description="Disordered" evidence="3">
    <location>
        <begin position="1"/>
        <end position="29"/>
    </location>
</feature>
<name>A0AAN0YNX3_PARTM</name>
<evidence type="ECO:0000313" key="4">
    <source>
        <dbReference type="EMBL" id="ANZ29859.1"/>
    </source>
</evidence>
<dbReference type="AlphaFoldDB" id="A0AAN0YNX3"/>
<sequence length="287" mass="30883">MVTKQQATLPPQQQNRQPGLQTDMNPQPVSISATYKGSGKLKNKAAIISGGDSGIGRAVAIHFAKEGADVAIIYLNEHEDAEETKRQVEQEGRKCLLFAGDVGDEQFCKHAVKQTIDQFGKLDIVVNNAAEQHPQKSLLHITSEQLEKTFRTNVFGYFYLTKAALPYLQKGSAIINTASITAYEGNEQLIDYSATKGAIVAFTRSLAKSLAGQGIRVNGVAPGPIWTPLIPSTFTSDQVATFGSNTPMKRPGQPSEVAPSYVFLASDDASYITGQMIHVNGGKVVNG</sequence>
<evidence type="ECO:0000256" key="3">
    <source>
        <dbReference type="SAM" id="MobiDB-lite"/>
    </source>
</evidence>
<protein>
    <submittedName>
        <fullName evidence="4">NAD(P)-dependent oxidoreductase</fullName>
    </submittedName>
</protein>
<keyword evidence="5" id="KW-1185">Reference proteome</keyword>
<evidence type="ECO:0000256" key="1">
    <source>
        <dbReference type="ARBA" id="ARBA00006484"/>
    </source>
</evidence>
<dbReference type="KEGG" id="ptl:AOT13_07090"/>
<accession>A0AAN0YNX3</accession>
<dbReference type="FunFam" id="3.40.50.720:FF:000084">
    <property type="entry name" value="Short-chain dehydrogenase reductase"/>
    <property type="match status" value="1"/>
</dbReference>
<dbReference type="PRINTS" id="PR00081">
    <property type="entry name" value="GDHRDH"/>
</dbReference>
<dbReference type="GO" id="GO:0008206">
    <property type="term" value="P:bile acid metabolic process"/>
    <property type="evidence" value="ECO:0007669"/>
    <property type="project" value="UniProtKB-ARBA"/>
</dbReference>